<dbReference type="InterPro" id="IPR001492">
    <property type="entry name" value="Flagellin"/>
</dbReference>
<keyword evidence="5" id="KW-0282">Flagellum</keyword>
<dbReference type="Gene3D" id="1.20.1330.10">
    <property type="entry name" value="f41 fragment of flagellin, N-terminal domain"/>
    <property type="match status" value="1"/>
</dbReference>
<keyword evidence="6" id="KW-1185">Reference proteome</keyword>
<reference evidence="5 6" key="1">
    <citation type="submission" date="2022-10" db="EMBL/GenBank/DDBJ databases">
        <title>Defluviimonas sp. nov., isolated from ocean surface sediments.</title>
        <authorList>
            <person name="He W."/>
            <person name="Wang L."/>
            <person name="Zhang D.-F."/>
        </authorList>
    </citation>
    <scope>NUCLEOTIDE SEQUENCE [LARGE SCALE GENOMIC DNA]</scope>
    <source>
        <strain evidence="5 6">WL0050</strain>
    </source>
</reference>
<protein>
    <submittedName>
        <fullName evidence="5">Flagellin</fullName>
    </submittedName>
</protein>
<evidence type="ECO:0000259" key="4">
    <source>
        <dbReference type="Pfam" id="PF00700"/>
    </source>
</evidence>
<organism evidence="5 6">
    <name type="scientific">Albidovulum litorale</name>
    <dbReference type="NCBI Taxonomy" id="2984134"/>
    <lineage>
        <taxon>Bacteria</taxon>
        <taxon>Pseudomonadati</taxon>
        <taxon>Pseudomonadota</taxon>
        <taxon>Alphaproteobacteria</taxon>
        <taxon>Rhodobacterales</taxon>
        <taxon>Paracoccaceae</taxon>
        <taxon>Albidovulum</taxon>
    </lineage>
</organism>
<comment type="subcellular location">
    <subcellularLocation>
        <location evidence="1">Bacterial flagellum</location>
    </subcellularLocation>
</comment>
<evidence type="ECO:0000313" key="6">
    <source>
        <dbReference type="Proteomes" id="UP001652564"/>
    </source>
</evidence>
<gene>
    <name evidence="5" type="ORF">OEZ71_09030</name>
</gene>
<comment type="caution">
    <text evidence="5">The sequence shown here is derived from an EMBL/GenBank/DDBJ whole genome shotgun (WGS) entry which is preliminary data.</text>
</comment>
<keyword evidence="5" id="KW-0966">Cell projection</keyword>
<comment type="similarity">
    <text evidence="2">Belongs to the bacterial flagellin family.</text>
</comment>
<dbReference type="Pfam" id="PF00700">
    <property type="entry name" value="Flagellin_C"/>
    <property type="match status" value="1"/>
</dbReference>
<dbReference type="RefSeq" id="WP_263739620.1">
    <property type="nucleotide sequence ID" value="NZ_JAOWKZ010000002.1"/>
</dbReference>
<evidence type="ECO:0000256" key="3">
    <source>
        <dbReference type="ARBA" id="ARBA00023143"/>
    </source>
</evidence>
<dbReference type="PANTHER" id="PTHR42792">
    <property type="entry name" value="FLAGELLIN"/>
    <property type="match status" value="1"/>
</dbReference>
<dbReference type="SUPFAM" id="SSF64518">
    <property type="entry name" value="Phase 1 flagellin"/>
    <property type="match status" value="1"/>
</dbReference>
<evidence type="ECO:0000256" key="2">
    <source>
        <dbReference type="ARBA" id="ARBA00005709"/>
    </source>
</evidence>
<name>A0ABT2ZMW7_9RHOB</name>
<dbReference type="InterPro" id="IPR046358">
    <property type="entry name" value="Flagellin_C"/>
</dbReference>
<keyword evidence="5" id="KW-0969">Cilium</keyword>
<sequence>MNYVSIGDMAQAFQMRRHNVELQRHLSQLTKELTSGVKADLAGAVSGDFKALAGIDHSLETLRAYKTSTDEAELFTGALQAAFENVQDMTTDLAPGLANAATTGTPLIVETAAMDARQKFHSVVASLNTQVADRFLLSGDATDQRPILGSQDILDALMVATTGQVTGTGVATAVAAWFDAPVGGGGYLDMIYGGSAVPLSPFQIGPGDQASMDITAASPEIRDMLEALSLSALVAEGVLPGDQTGRALLVKTSANALFSANDEMADLRARLGAAEGHIADAATRNAAESAALEIARTKIIAADPYETASALEAVQTQIETLYTLTARLSRLSLADYLR</sequence>
<dbReference type="PANTHER" id="PTHR42792:SF1">
    <property type="entry name" value="FLAGELLAR HOOK-ASSOCIATED PROTEIN 3"/>
    <property type="match status" value="1"/>
</dbReference>
<accession>A0ABT2ZMW7</accession>
<keyword evidence="3" id="KW-0975">Bacterial flagellum</keyword>
<evidence type="ECO:0000313" key="5">
    <source>
        <dbReference type="EMBL" id="MCV2872438.1"/>
    </source>
</evidence>
<evidence type="ECO:0000256" key="1">
    <source>
        <dbReference type="ARBA" id="ARBA00004365"/>
    </source>
</evidence>
<dbReference type="Proteomes" id="UP001652564">
    <property type="component" value="Unassembled WGS sequence"/>
</dbReference>
<proteinExistence type="inferred from homology"/>
<dbReference type="EMBL" id="JAOWKZ010000002">
    <property type="protein sequence ID" value="MCV2872438.1"/>
    <property type="molecule type" value="Genomic_DNA"/>
</dbReference>
<feature type="domain" description="Flagellin C-terminal" evidence="4">
    <location>
        <begin position="259"/>
        <end position="337"/>
    </location>
</feature>